<proteinExistence type="inferred from homology"/>
<dbReference type="Pfam" id="PF00486">
    <property type="entry name" value="Trans_reg_C"/>
    <property type="match status" value="1"/>
</dbReference>
<organism evidence="9 10">
    <name type="scientific">Streptomyces kanamyceticus</name>
    <dbReference type="NCBI Taxonomy" id="1967"/>
    <lineage>
        <taxon>Bacteria</taxon>
        <taxon>Bacillati</taxon>
        <taxon>Actinomycetota</taxon>
        <taxon>Actinomycetes</taxon>
        <taxon>Kitasatosporales</taxon>
        <taxon>Streptomycetaceae</taxon>
        <taxon>Streptomyces</taxon>
    </lineage>
</organism>
<dbReference type="GO" id="GO:0043531">
    <property type="term" value="F:ADP binding"/>
    <property type="evidence" value="ECO:0007669"/>
    <property type="project" value="InterPro"/>
</dbReference>
<evidence type="ECO:0000256" key="4">
    <source>
        <dbReference type="ARBA" id="ARBA00023125"/>
    </source>
</evidence>
<comment type="similarity">
    <text evidence="1">Belongs to the AfsR/DnrI/RedD regulatory family.</text>
</comment>
<dbReference type="SUPFAM" id="SSF52540">
    <property type="entry name" value="P-loop containing nucleoside triphosphate hydrolases"/>
    <property type="match status" value="1"/>
</dbReference>
<feature type="DNA-binding region" description="OmpR/PhoB-type" evidence="6">
    <location>
        <begin position="1"/>
        <end position="93"/>
    </location>
</feature>
<feature type="domain" description="OmpR/PhoB-type" evidence="8">
    <location>
        <begin position="1"/>
        <end position="93"/>
    </location>
</feature>
<sequence length="715" mass="77735">MEFRVLGPLEMLDEGRNVAPTAPKPRQVIALLIMRRNAVVQTTELIDELWEGGPPVSALTTLQTYVYKLRKILMLHGGKELLHTRPGGYVLEIPNTSIDLHRVEHAASEGQASLENGNPTRALEILTEALAAWRAPALVDVDQGGLLSSYATRLEEFRSRTLELRIEADLRLGHHRELVSELKSLVLTHPLHEHLHASLMIALHRSGRRHEALEIFRLLRRNMIEDLGLEPGEELRQLHQALLADAPIGPPLEARQTVRLAPSSGAARHAAERHTAEHHPPERPATERNPGASPGNGARHTDTAPPRSPGQEPEPAPEPADRSAPTPGAAEGNGTPQLTVPAELPADVADFTGRTGLVERLGAHLTPAEPHGTASRVAVIAGMPGVGKTALAVHLAHQLRHRFQDGQLHVHLNGSSAAPRDIREVLHEFLHSLGVPDSLIPEGLEERSKLLRSTTASRRLLLVLDDASSSADVRPLLPGGAQCAVILTSRQRLPGLAGAQHVDLDALACPQGLDLLASLIGRQRLEKEPEAADRLVALGDGLPLALRCIGGRLAAMPGLPLTRVADQLARSRDFLAELRLGDLDVKAGFDTAYGRLTRDEQAVFRLLTMLPAEAFTADAAARLLGWELPRVELVLNSFVNCYLIRIVRYDHHDAHFAYPPLTWKYARSRLDATLAPHPRGGIGEQRGGLPERHGHLRSALVEGHAQQGSGYVSVF</sequence>
<dbReference type="KEGG" id="ska:CP970_39735"/>
<evidence type="ECO:0000256" key="5">
    <source>
        <dbReference type="ARBA" id="ARBA00023163"/>
    </source>
</evidence>
<dbReference type="PANTHER" id="PTHR35807:SF1">
    <property type="entry name" value="TRANSCRIPTIONAL REGULATOR REDD"/>
    <property type="match status" value="1"/>
</dbReference>
<dbReference type="PROSITE" id="PS51755">
    <property type="entry name" value="OMPR_PHOB"/>
    <property type="match status" value="1"/>
</dbReference>
<dbReference type="SUPFAM" id="SSF46894">
    <property type="entry name" value="C-terminal effector domain of the bipartite response regulators"/>
    <property type="match status" value="1"/>
</dbReference>
<feature type="region of interest" description="Disordered" evidence="7">
    <location>
        <begin position="262"/>
        <end position="340"/>
    </location>
</feature>
<evidence type="ECO:0000256" key="1">
    <source>
        <dbReference type="ARBA" id="ARBA00005820"/>
    </source>
</evidence>
<dbReference type="GO" id="GO:0003677">
    <property type="term" value="F:DNA binding"/>
    <property type="evidence" value="ECO:0007669"/>
    <property type="project" value="UniProtKB-UniRule"/>
</dbReference>
<gene>
    <name evidence="9" type="ORF">CP970_39735</name>
</gene>
<dbReference type="SMART" id="SM00862">
    <property type="entry name" value="Trans_reg_C"/>
    <property type="match status" value="1"/>
</dbReference>
<dbReference type="InterPro" id="IPR016032">
    <property type="entry name" value="Sig_transdc_resp-reg_C-effctor"/>
</dbReference>
<dbReference type="RefSeq" id="WP_150494581.1">
    <property type="nucleotide sequence ID" value="NZ_CP023699.1"/>
</dbReference>
<evidence type="ECO:0000256" key="3">
    <source>
        <dbReference type="ARBA" id="ARBA00023015"/>
    </source>
</evidence>
<dbReference type="InterPro" id="IPR027417">
    <property type="entry name" value="P-loop_NTPase"/>
</dbReference>
<feature type="compositionally biased region" description="Pro residues" evidence="7">
    <location>
        <begin position="306"/>
        <end position="318"/>
    </location>
</feature>
<dbReference type="Gene3D" id="1.10.10.10">
    <property type="entry name" value="Winged helix-like DNA-binding domain superfamily/Winged helix DNA-binding domain"/>
    <property type="match status" value="1"/>
</dbReference>
<feature type="compositionally biased region" description="Basic and acidic residues" evidence="7">
    <location>
        <begin position="269"/>
        <end position="286"/>
    </location>
</feature>
<dbReference type="CDD" id="cd15831">
    <property type="entry name" value="BTAD"/>
    <property type="match status" value="1"/>
</dbReference>
<dbReference type="Gene3D" id="1.25.40.10">
    <property type="entry name" value="Tetratricopeptide repeat domain"/>
    <property type="match status" value="1"/>
</dbReference>
<reference evidence="9 10" key="1">
    <citation type="submission" date="2017-09" db="EMBL/GenBank/DDBJ databases">
        <authorList>
            <person name="Lee N."/>
            <person name="Cho B.-K."/>
        </authorList>
    </citation>
    <scope>NUCLEOTIDE SEQUENCE [LARGE SCALE GENOMIC DNA]</scope>
    <source>
        <strain evidence="9 10">ATCC 12853</strain>
    </source>
</reference>
<evidence type="ECO:0000313" key="9">
    <source>
        <dbReference type="EMBL" id="QEU96254.1"/>
    </source>
</evidence>
<evidence type="ECO:0000256" key="7">
    <source>
        <dbReference type="SAM" id="MobiDB-lite"/>
    </source>
</evidence>
<keyword evidence="3" id="KW-0805">Transcription regulation</keyword>
<accession>A0A5J6GPD7</accession>
<evidence type="ECO:0000313" key="10">
    <source>
        <dbReference type="Proteomes" id="UP000325529"/>
    </source>
</evidence>
<keyword evidence="10" id="KW-1185">Reference proteome</keyword>
<dbReference type="PRINTS" id="PR00364">
    <property type="entry name" value="DISEASERSIST"/>
</dbReference>
<dbReference type="InterPro" id="IPR011990">
    <property type="entry name" value="TPR-like_helical_dom_sf"/>
</dbReference>
<dbReference type="AlphaFoldDB" id="A0A5J6GPD7"/>
<keyword evidence="2" id="KW-0902">Two-component regulatory system</keyword>
<evidence type="ECO:0000256" key="6">
    <source>
        <dbReference type="PROSITE-ProRule" id="PRU01091"/>
    </source>
</evidence>
<dbReference type="Pfam" id="PF03704">
    <property type="entry name" value="BTAD"/>
    <property type="match status" value="1"/>
</dbReference>
<dbReference type="InterPro" id="IPR036388">
    <property type="entry name" value="WH-like_DNA-bd_sf"/>
</dbReference>
<dbReference type="Gene3D" id="3.40.50.300">
    <property type="entry name" value="P-loop containing nucleotide triphosphate hydrolases"/>
    <property type="match status" value="1"/>
</dbReference>
<dbReference type="InterPro" id="IPR001867">
    <property type="entry name" value="OmpR/PhoB-type_DNA-bd"/>
</dbReference>
<dbReference type="GO" id="GO:0006355">
    <property type="term" value="P:regulation of DNA-templated transcription"/>
    <property type="evidence" value="ECO:0007669"/>
    <property type="project" value="InterPro"/>
</dbReference>
<dbReference type="EMBL" id="CP023699">
    <property type="protein sequence ID" value="QEU96254.1"/>
    <property type="molecule type" value="Genomic_DNA"/>
</dbReference>
<dbReference type="InterPro" id="IPR051677">
    <property type="entry name" value="AfsR-DnrI-RedD_regulator"/>
</dbReference>
<dbReference type="Proteomes" id="UP000325529">
    <property type="component" value="Chromosome"/>
</dbReference>
<evidence type="ECO:0000256" key="2">
    <source>
        <dbReference type="ARBA" id="ARBA00023012"/>
    </source>
</evidence>
<name>A0A5J6GPD7_STRKN</name>
<dbReference type="InterPro" id="IPR005158">
    <property type="entry name" value="BTAD"/>
</dbReference>
<dbReference type="SMART" id="SM01043">
    <property type="entry name" value="BTAD"/>
    <property type="match status" value="1"/>
</dbReference>
<dbReference type="PANTHER" id="PTHR35807">
    <property type="entry name" value="TRANSCRIPTIONAL REGULATOR REDD-RELATED"/>
    <property type="match status" value="1"/>
</dbReference>
<dbReference type="Pfam" id="PF00931">
    <property type="entry name" value="NB-ARC"/>
    <property type="match status" value="1"/>
</dbReference>
<keyword evidence="5" id="KW-0804">Transcription</keyword>
<dbReference type="GO" id="GO:0000160">
    <property type="term" value="P:phosphorelay signal transduction system"/>
    <property type="evidence" value="ECO:0007669"/>
    <property type="project" value="UniProtKB-KW"/>
</dbReference>
<evidence type="ECO:0000259" key="8">
    <source>
        <dbReference type="PROSITE" id="PS51755"/>
    </source>
</evidence>
<protein>
    <submittedName>
        <fullName evidence="9">AfsR/SARP family transcriptional regulator</fullName>
    </submittedName>
</protein>
<dbReference type="SUPFAM" id="SSF48452">
    <property type="entry name" value="TPR-like"/>
    <property type="match status" value="1"/>
</dbReference>
<keyword evidence="4 6" id="KW-0238">DNA-binding</keyword>
<dbReference type="InterPro" id="IPR002182">
    <property type="entry name" value="NB-ARC"/>
</dbReference>